<dbReference type="EMBL" id="JBGOSP010000002">
    <property type="protein sequence ID" value="MFA3835554.1"/>
    <property type="molecule type" value="Genomic_DNA"/>
</dbReference>
<name>A0ABV4SAS7_9ACTN</name>
<feature type="region of interest" description="Disordered" evidence="1">
    <location>
        <begin position="161"/>
        <end position="180"/>
    </location>
</feature>
<proteinExistence type="predicted"/>
<gene>
    <name evidence="2" type="ORF">ACEG43_05050</name>
</gene>
<dbReference type="CDD" id="cd07823">
    <property type="entry name" value="SRPBCC_5"/>
    <property type="match status" value="1"/>
</dbReference>
<dbReference type="PANTHER" id="PTHR38588:SF1">
    <property type="entry name" value="BLL0334 PROTEIN"/>
    <property type="match status" value="1"/>
</dbReference>
<comment type="caution">
    <text evidence="2">The sequence shown here is derived from an EMBL/GenBank/DDBJ whole genome shotgun (WGS) entry which is preliminary data.</text>
</comment>
<dbReference type="InterPro" id="IPR010419">
    <property type="entry name" value="CO_DH_gsu"/>
</dbReference>
<accession>A0ABV4SAS7</accession>
<evidence type="ECO:0000313" key="2">
    <source>
        <dbReference type="EMBL" id="MFA3835554.1"/>
    </source>
</evidence>
<dbReference type="InterPro" id="IPR023393">
    <property type="entry name" value="START-like_dom_sf"/>
</dbReference>
<evidence type="ECO:0000256" key="1">
    <source>
        <dbReference type="SAM" id="MobiDB-lite"/>
    </source>
</evidence>
<organism evidence="2 3">
    <name type="scientific">Streptomyces aureus</name>
    <dbReference type="NCBI Taxonomy" id="193461"/>
    <lineage>
        <taxon>Bacteria</taxon>
        <taxon>Bacillati</taxon>
        <taxon>Actinomycetota</taxon>
        <taxon>Actinomycetes</taxon>
        <taxon>Kitasatosporales</taxon>
        <taxon>Streptomycetaceae</taxon>
        <taxon>Streptomyces</taxon>
    </lineage>
</organism>
<sequence length="219" mass="23350">MKLHHTTTVQASPTEVWQFLQDTRAVVACLPGAELTDELENDRYGGVLRIAIGPLKMNYNGEVDVLRRDAQTRELEFAASGRDRRGGGSVRADVRVGVANAGNGTSRLESVTDLQLTGRIAALGRGVQDVSNTMFVDFSRRLADRIATGTAEVGPVHAATATAASPGSGPELGGAAPVAQQADRQASVSSEIKLTQLVVSVARQRLADMFARWSEKLRP</sequence>
<dbReference type="SUPFAM" id="SSF55961">
    <property type="entry name" value="Bet v1-like"/>
    <property type="match status" value="1"/>
</dbReference>
<keyword evidence="3" id="KW-1185">Reference proteome</keyword>
<dbReference type="PANTHER" id="PTHR38588">
    <property type="entry name" value="BLL0334 PROTEIN"/>
    <property type="match status" value="1"/>
</dbReference>
<dbReference type="RefSeq" id="WP_372561540.1">
    <property type="nucleotide sequence ID" value="NZ_JBGOSP010000002.1"/>
</dbReference>
<evidence type="ECO:0000313" key="3">
    <source>
        <dbReference type="Proteomes" id="UP001571476"/>
    </source>
</evidence>
<dbReference type="Pfam" id="PF06240">
    <property type="entry name" value="COXG"/>
    <property type="match status" value="1"/>
</dbReference>
<dbReference type="Gene3D" id="3.30.530.20">
    <property type="match status" value="1"/>
</dbReference>
<protein>
    <submittedName>
        <fullName evidence="2">SRPBCC family protein</fullName>
    </submittedName>
</protein>
<reference evidence="2 3" key="1">
    <citation type="submission" date="2024-08" db="EMBL/GenBank/DDBJ databases">
        <title>Genome sequence of Streptomyces aureus CACIA-1.46HGO.</title>
        <authorList>
            <person name="Evangelista-Martinez Z."/>
        </authorList>
    </citation>
    <scope>NUCLEOTIDE SEQUENCE [LARGE SCALE GENOMIC DNA]</scope>
    <source>
        <strain evidence="2 3">CACIA-1.46HGO</strain>
    </source>
</reference>
<dbReference type="Proteomes" id="UP001571476">
    <property type="component" value="Unassembled WGS sequence"/>
</dbReference>